<sequence>MALNYVWLAFFLIAFLVALFRLIFLHDTAVFAHVMTGMFDSAKTGAEISLGLIGIMTFWMGIMRVGEKAGMISVFARIVNPFFSRLFPGVPRRHPAMGSIVMNFSANMLGLDNAATPVGLKAMKELQEVNETPDTASNAQIMFLVLNTAGMTLIPTSVIALRLAGGAANPADIFIPTVIGTFISFISGVITVALYQRINLLNVPSLVFFGGFALLMLGLYTWLHNMPPADVALYTGLLGGLIIFSIIVSFLVLGFIRRINVYDVFIDGAKDGFKTVIMIIPYLVAILVAISAFRSTGCMDYLVNGIGSFFAWMGLNTDFVPALPVGLMKTLSGGAARGLMVDVMQHYGADSFAGRLACIMQGSTETTFYILAVYFGSVNIRNTRYALTCGLIADFIGVVAAIVLGYLFFH</sequence>
<dbReference type="InterPro" id="IPR011415">
    <property type="entry name" value="SpmA_SpmB"/>
</dbReference>
<feature type="transmembrane region" description="Helical" evidence="1">
    <location>
        <begin position="276"/>
        <end position="294"/>
    </location>
</feature>
<dbReference type="RefSeq" id="WP_145715857.1">
    <property type="nucleotide sequence ID" value="NZ_BAAAFY010000005.1"/>
</dbReference>
<reference evidence="3 4" key="1">
    <citation type="journal article" date="2013" name="Stand. Genomic Sci.">
        <title>Genomic Encyclopedia of Type Strains, Phase I: The one thousand microbial genomes (KMG-I) project.</title>
        <authorList>
            <person name="Kyrpides N.C."/>
            <person name="Woyke T."/>
            <person name="Eisen J.A."/>
            <person name="Garrity G."/>
            <person name="Lilburn T.G."/>
            <person name="Beck B.J."/>
            <person name="Whitman W.B."/>
            <person name="Hugenholtz P."/>
            <person name="Klenk H.P."/>
        </authorList>
    </citation>
    <scope>NUCLEOTIDE SEQUENCE [LARGE SCALE GENOMIC DNA]</scope>
    <source>
        <strain evidence="3 4">DSM 13484</strain>
    </source>
</reference>
<dbReference type="AlphaFoldDB" id="A0A562SYW9"/>
<dbReference type="OrthoDB" id="9805623at2"/>
<feature type="domain" description="Nucleoside transporter/FeoB GTPase Gate" evidence="2">
    <location>
        <begin position="50"/>
        <end position="158"/>
    </location>
</feature>
<feature type="transmembrane region" description="Helical" evidence="1">
    <location>
        <begin position="141"/>
        <end position="161"/>
    </location>
</feature>
<dbReference type="InterPro" id="IPR011642">
    <property type="entry name" value="Gate_dom"/>
</dbReference>
<proteinExistence type="predicted"/>
<dbReference type="PANTHER" id="PTHR35793">
    <property type="entry name" value="INNER MEMBRANE PROTEIN YJIG"/>
    <property type="match status" value="1"/>
</dbReference>
<evidence type="ECO:0000313" key="4">
    <source>
        <dbReference type="Proteomes" id="UP000316778"/>
    </source>
</evidence>
<dbReference type="GO" id="GO:0005886">
    <property type="term" value="C:plasma membrane"/>
    <property type="evidence" value="ECO:0007669"/>
    <property type="project" value="TreeGrafter"/>
</dbReference>
<feature type="transmembrane region" description="Helical" evidence="1">
    <location>
        <begin position="385"/>
        <end position="409"/>
    </location>
</feature>
<name>A0A562SYW9_CHIJA</name>
<dbReference type="PANTHER" id="PTHR35793:SF2">
    <property type="entry name" value="INNER MEMBRANE PROTEIN YJIG"/>
    <property type="match status" value="1"/>
</dbReference>
<accession>A0A562SYW9</accession>
<keyword evidence="1" id="KW-1133">Transmembrane helix</keyword>
<dbReference type="InterPro" id="IPR052549">
    <property type="entry name" value="SpmB"/>
</dbReference>
<feature type="transmembrane region" description="Helical" evidence="1">
    <location>
        <begin position="48"/>
        <end position="66"/>
    </location>
</feature>
<dbReference type="Proteomes" id="UP000316778">
    <property type="component" value="Unassembled WGS sequence"/>
</dbReference>
<feature type="transmembrane region" description="Helical" evidence="1">
    <location>
        <begin position="173"/>
        <end position="194"/>
    </location>
</feature>
<dbReference type="EMBL" id="VLLG01000004">
    <property type="protein sequence ID" value="TWI86224.1"/>
    <property type="molecule type" value="Genomic_DNA"/>
</dbReference>
<gene>
    <name evidence="3" type="ORF">LX66_3476</name>
</gene>
<dbReference type="PIRSF" id="PIRSF036542">
    <property type="entry name" value="SpmA_SpmB"/>
    <property type="match status" value="1"/>
</dbReference>
<keyword evidence="1" id="KW-0472">Membrane</keyword>
<protein>
    <submittedName>
        <fullName evidence="3">Spore maturation protein SpmA</fullName>
    </submittedName>
</protein>
<comment type="caution">
    <text evidence="3">The sequence shown here is derived from an EMBL/GenBank/DDBJ whole genome shotgun (WGS) entry which is preliminary data.</text>
</comment>
<feature type="transmembrane region" description="Helical" evidence="1">
    <location>
        <begin position="206"/>
        <end position="225"/>
    </location>
</feature>
<organism evidence="3 4">
    <name type="scientific">Chitinophaga japonensis</name>
    <name type="common">Flexibacter japonensis</name>
    <dbReference type="NCBI Taxonomy" id="104662"/>
    <lineage>
        <taxon>Bacteria</taxon>
        <taxon>Pseudomonadati</taxon>
        <taxon>Bacteroidota</taxon>
        <taxon>Chitinophagia</taxon>
        <taxon>Chitinophagales</taxon>
        <taxon>Chitinophagaceae</taxon>
        <taxon>Chitinophaga</taxon>
    </lineage>
</organism>
<evidence type="ECO:0000259" key="2">
    <source>
        <dbReference type="Pfam" id="PF07670"/>
    </source>
</evidence>
<feature type="transmembrane region" description="Helical" evidence="1">
    <location>
        <begin position="231"/>
        <end position="256"/>
    </location>
</feature>
<keyword evidence="4" id="KW-1185">Reference proteome</keyword>
<evidence type="ECO:0000313" key="3">
    <source>
        <dbReference type="EMBL" id="TWI86224.1"/>
    </source>
</evidence>
<feature type="domain" description="Nucleoside transporter/FeoB GTPase Gate" evidence="2">
    <location>
        <begin position="277"/>
        <end position="380"/>
    </location>
</feature>
<dbReference type="Pfam" id="PF07670">
    <property type="entry name" value="Gate"/>
    <property type="match status" value="2"/>
</dbReference>
<evidence type="ECO:0000256" key="1">
    <source>
        <dbReference type="SAM" id="Phobius"/>
    </source>
</evidence>
<keyword evidence="1" id="KW-0812">Transmembrane</keyword>